<dbReference type="AlphaFoldDB" id="A0A937K1J8"/>
<evidence type="ECO:0000313" key="2">
    <source>
        <dbReference type="EMBL" id="MBL3657566.1"/>
    </source>
</evidence>
<dbReference type="EMBL" id="JAESIY010000008">
    <property type="protein sequence ID" value="MBL3657566.1"/>
    <property type="molecule type" value="Genomic_DNA"/>
</dbReference>
<organism evidence="2 3">
    <name type="scientific">Fulvivirga sediminis</name>
    <dbReference type="NCBI Taxonomy" id="2803949"/>
    <lineage>
        <taxon>Bacteria</taxon>
        <taxon>Pseudomonadati</taxon>
        <taxon>Bacteroidota</taxon>
        <taxon>Cytophagia</taxon>
        <taxon>Cytophagales</taxon>
        <taxon>Fulvivirgaceae</taxon>
        <taxon>Fulvivirga</taxon>
    </lineage>
</organism>
<feature type="transmembrane region" description="Helical" evidence="1">
    <location>
        <begin position="102"/>
        <end position="120"/>
    </location>
</feature>
<gene>
    <name evidence="2" type="ORF">JL102_15565</name>
</gene>
<keyword evidence="1" id="KW-0812">Transmembrane</keyword>
<name>A0A937K1J8_9BACT</name>
<evidence type="ECO:0000313" key="3">
    <source>
        <dbReference type="Proteomes" id="UP000659388"/>
    </source>
</evidence>
<keyword evidence="3" id="KW-1185">Reference proteome</keyword>
<keyword evidence="1" id="KW-1133">Transmembrane helix</keyword>
<accession>A0A937K1J8</accession>
<protein>
    <submittedName>
        <fullName evidence="2">Uncharacterized protein</fullName>
    </submittedName>
</protein>
<evidence type="ECO:0000256" key="1">
    <source>
        <dbReference type="SAM" id="Phobius"/>
    </source>
</evidence>
<reference evidence="2" key="1">
    <citation type="submission" date="2021-01" db="EMBL/GenBank/DDBJ databases">
        <title>Fulvivirga kasyanovii gen. nov., sp nov., a novel member of the phylum Bacteroidetes isolated from seawater in a mussel farm.</title>
        <authorList>
            <person name="Zhao L.-H."/>
            <person name="Wang Z.-J."/>
        </authorList>
    </citation>
    <scope>NUCLEOTIDE SEQUENCE</scope>
    <source>
        <strain evidence="2">2943</strain>
    </source>
</reference>
<dbReference type="Proteomes" id="UP000659388">
    <property type="component" value="Unassembled WGS sequence"/>
</dbReference>
<dbReference type="RefSeq" id="WP_202245350.1">
    <property type="nucleotide sequence ID" value="NZ_JAESIY010000008.1"/>
</dbReference>
<keyword evidence="1" id="KW-0472">Membrane</keyword>
<comment type="caution">
    <text evidence="2">The sequence shown here is derived from an EMBL/GenBank/DDBJ whole genome shotgun (WGS) entry which is preliminary data.</text>
</comment>
<proteinExistence type="predicted"/>
<sequence length="352" mass="40929">MARIVLGIRNVRASSYSIDDVPFIKDNIDAFNRPYNGLDFYNRKGEKRNKIEKRVSYFHLSYIPVFPVGSAWTLRKEDGNIYDLGGAKYEIEKNLGKTRAPWYTFLLPLLAITIGAIFLIHEYTSSYIKHLSYIESVENKQAQLLHQLDSLPTPYFMVLKTLQYKKNYQRVDSIKNNVYYISQLPSHVNDLALGDQEYAVIKAFNKYELQHNQYSKDSVASYIFSVADIDSRIRKPLELERLIAGEQYNKPLINFNFHVRGLTIKNIGKPVTLLELENKDDHDNQWSVESNTFMDTGQSIRATFIPGDEKETLTHLVLSFFDNEKVYTYEVKATYYQQRGMNFFGQNSVKLL</sequence>